<dbReference type="Proteomes" id="UP001281410">
    <property type="component" value="Unassembled WGS sequence"/>
</dbReference>
<sequence>MNTWLTRKGVIPKLDSHKRTCITRIDAKRRDEAFESDSHAALMYLQSKAYSETNFYCRFSTNEKDMLANIFWRDSHSLFKHQCFGDVLVFDSTYKTNAYIKPLVVFVGVNNHCATCVFGVALLSNETVQSYRWVLNTLMESMGHTHPIYILTDRDKAMRQAIDEIFHNSRHMICEWHVSNNASTHFHKEEKKSSFRYLLYVHLTDDEFEELWNEMLEQHGLEDNNWISRMYEKKHMWAENILRAIFLRACTQLNDVREVDENGVWDSEKHNQPLTSCDCNLFGDDEFSTGIDISRFATLSAECNYLCQNESQTEKGFNLLKKELLVLENTLQGLNDKIRNKAKKNHNDSGPRSHIIKDPKVVKTKGRPSGPTAPSKPSGKP</sequence>
<accession>A0AAE0DVU4</accession>
<name>A0AAE0DVU4_9ROSI</name>
<evidence type="ECO:0000256" key="1">
    <source>
        <dbReference type="SAM" id="MobiDB-lite"/>
    </source>
</evidence>
<feature type="domain" description="MULE transposase" evidence="2">
    <location>
        <begin position="87"/>
        <end position="181"/>
    </location>
</feature>
<organism evidence="3 4">
    <name type="scientific">Dipteronia sinensis</name>
    <dbReference type="NCBI Taxonomy" id="43782"/>
    <lineage>
        <taxon>Eukaryota</taxon>
        <taxon>Viridiplantae</taxon>
        <taxon>Streptophyta</taxon>
        <taxon>Embryophyta</taxon>
        <taxon>Tracheophyta</taxon>
        <taxon>Spermatophyta</taxon>
        <taxon>Magnoliopsida</taxon>
        <taxon>eudicotyledons</taxon>
        <taxon>Gunneridae</taxon>
        <taxon>Pentapetalae</taxon>
        <taxon>rosids</taxon>
        <taxon>malvids</taxon>
        <taxon>Sapindales</taxon>
        <taxon>Sapindaceae</taxon>
        <taxon>Hippocastanoideae</taxon>
        <taxon>Acereae</taxon>
        <taxon>Dipteronia</taxon>
    </lineage>
</organism>
<evidence type="ECO:0000259" key="2">
    <source>
        <dbReference type="Pfam" id="PF10551"/>
    </source>
</evidence>
<evidence type="ECO:0000313" key="3">
    <source>
        <dbReference type="EMBL" id="KAK3189177.1"/>
    </source>
</evidence>
<dbReference type="InterPro" id="IPR018289">
    <property type="entry name" value="MULE_transposase_dom"/>
</dbReference>
<dbReference type="Pfam" id="PF10551">
    <property type="entry name" value="MULE"/>
    <property type="match status" value="1"/>
</dbReference>
<dbReference type="PANTHER" id="PTHR47718">
    <property type="entry name" value="OS01G0519700 PROTEIN"/>
    <property type="match status" value="1"/>
</dbReference>
<keyword evidence="4" id="KW-1185">Reference proteome</keyword>
<proteinExistence type="predicted"/>
<evidence type="ECO:0000313" key="4">
    <source>
        <dbReference type="Proteomes" id="UP001281410"/>
    </source>
</evidence>
<dbReference type="PANTHER" id="PTHR47718:SF17">
    <property type="entry name" value="PROTEIN FAR1-RELATED SEQUENCE 5-LIKE"/>
    <property type="match status" value="1"/>
</dbReference>
<comment type="caution">
    <text evidence="3">The sequence shown here is derived from an EMBL/GenBank/DDBJ whole genome shotgun (WGS) entry which is preliminary data.</text>
</comment>
<reference evidence="3" key="1">
    <citation type="journal article" date="2023" name="Plant J.">
        <title>Genome sequences and population genomics provide insights into the demographic history, inbreeding, and mutation load of two 'living fossil' tree species of Dipteronia.</title>
        <authorList>
            <person name="Feng Y."/>
            <person name="Comes H.P."/>
            <person name="Chen J."/>
            <person name="Zhu S."/>
            <person name="Lu R."/>
            <person name="Zhang X."/>
            <person name="Li P."/>
            <person name="Qiu J."/>
            <person name="Olsen K.M."/>
            <person name="Qiu Y."/>
        </authorList>
    </citation>
    <scope>NUCLEOTIDE SEQUENCE</scope>
    <source>
        <strain evidence="3">NBL</strain>
    </source>
</reference>
<feature type="region of interest" description="Disordered" evidence="1">
    <location>
        <begin position="341"/>
        <end position="381"/>
    </location>
</feature>
<protein>
    <recommendedName>
        <fullName evidence="2">MULE transposase domain-containing protein</fullName>
    </recommendedName>
</protein>
<dbReference type="EMBL" id="JANJYJ010000009">
    <property type="protein sequence ID" value="KAK3189177.1"/>
    <property type="molecule type" value="Genomic_DNA"/>
</dbReference>
<dbReference type="AlphaFoldDB" id="A0AAE0DVU4"/>
<feature type="compositionally biased region" description="Basic and acidic residues" evidence="1">
    <location>
        <begin position="345"/>
        <end position="361"/>
    </location>
</feature>
<gene>
    <name evidence="3" type="ORF">Dsin_028738</name>
</gene>